<reference evidence="4" key="1">
    <citation type="submission" date="2014-03" db="EMBL/GenBank/DDBJ databases">
        <authorList>
            <person name="Aksoy S."/>
            <person name="Warren W."/>
            <person name="Wilson R.K."/>
        </authorList>
    </citation>
    <scope>NUCLEOTIDE SEQUENCE [LARGE SCALE GENOMIC DNA]</scope>
    <source>
        <strain evidence="4">IAEA</strain>
    </source>
</reference>
<name>A0A1A9Z2B3_GLOPL</name>
<dbReference type="VEuPathDB" id="VectorBase:GPAI001580"/>
<evidence type="ECO:0000259" key="2">
    <source>
        <dbReference type="Pfam" id="PF18821"/>
    </source>
</evidence>
<keyword evidence="4" id="KW-1185">Reference proteome</keyword>
<organism evidence="3 4">
    <name type="scientific">Glossina pallidipes</name>
    <name type="common">Tsetse fly</name>
    <dbReference type="NCBI Taxonomy" id="7398"/>
    <lineage>
        <taxon>Eukaryota</taxon>
        <taxon>Metazoa</taxon>
        <taxon>Ecdysozoa</taxon>
        <taxon>Arthropoda</taxon>
        <taxon>Hexapoda</taxon>
        <taxon>Insecta</taxon>
        <taxon>Pterygota</taxon>
        <taxon>Neoptera</taxon>
        <taxon>Endopterygota</taxon>
        <taxon>Diptera</taxon>
        <taxon>Brachycera</taxon>
        <taxon>Muscomorpha</taxon>
        <taxon>Hippoboscoidea</taxon>
        <taxon>Glossinidae</taxon>
        <taxon>Glossina</taxon>
    </lineage>
</organism>
<reference evidence="3" key="2">
    <citation type="submission" date="2020-05" db="UniProtKB">
        <authorList>
            <consortium name="EnsemblMetazoa"/>
        </authorList>
    </citation>
    <scope>IDENTIFICATION</scope>
    <source>
        <strain evidence="3">IAEA</strain>
    </source>
</reference>
<accession>A0A1A9Z2B3</accession>
<dbReference type="Pfam" id="PF18821">
    <property type="entry name" value="LPD7"/>
    <property type="match status" value="1"/>
</dbReference>
<dbReference type="AlphaFoldDB" id="A0A1A9Z2B3"/>
<evidence type="ECO:0000313" key="4">
    <source>
        <dbReference type="Proteomes" id="UP000092445"/>
    </source>
</evidence>
<dbReference type="Proteomes" id="UP000092445">
    <property type="component" value="Unassembled WGS sequence"/>
</dbReference>
<protein>
    <submittedName>
        <fullName evidence="3">LPD7 domain-containing protein</fullName>
    </submittedName>
</protein>
<evidence type="ECO:0000256" key="1">
    <source>
        <dbReference type="SAM" id="MobiDB-lite"/>
    </source>
</evidence>
<proteinExistence type="predicted"/>
<feature type="region of interest" description="Disordered" evidence="1">
    <location>
        <begin position="423"/>
        <end position="472"/>
    </location>
</feature>
<sequence>MPPYARYPHQVTTIAQIQRRGTVLFGEEDRPLRSTAVSPVRRVMPKPDRNASFVAAYFLQRYEENQLHPAQRQDIRAIDTQFYAARRAIQCDERLTRNEKSQYVFILTFERLKVHLAIKHPTVPYEKEMPDMESADIRKLIKTPRILDNSISGVPPEDNAIPPARERFARLIQNLNDHMADKRIRKRQRRAKLSQNVHYLDKKTDRTLFIDIGKAIVVRKSAMTASVVEIALALAKEKFGSTLTIKGSQAFKDQIVEVVAQKNLDIYFTNKAMNQQLEARKAELEIERGGQRIEKSENANTDRAEDEKLAEATTTAHGQEEKPVVASDAHSSAPQLGAEKAQKGVYQGVLLEHGAASYKFKPDMNKPEDRRDDSYFVTLQTADGKTRTLWGVDLENAVSGLHPGEQVKLEDKGVKLVTWTETQEDGSTVEKTGQRRTWEGTALERDREREQQQSRDVAGQHTDNDYDGPDVA</sequence>
<dbReference type="EnsemblMetazoa" id="GPAI001580-RA">
    <property type="protein sequence ID" value="GPAI001580-PA"/>
    <property type="gene ID" value="GPAI001580"/>
</dbReference>
<evidence type="ECO:0000313" key="3">
    <source>
        <dbReference type="EnsemblMetazoa" id="GPAI001580-PA"/>
    </source>
</evidence>
<feature type="region of interest" description="Disordered" evidence="1">
    <location>
        <begin position="288"/>
        <end position="339"/>
    </location>
</feature>
<feature type="compositionally biased region" description="Basic and acidic residues" evidence="1">
    <location>
        <begin position="432"/>
        <end position="453"/>
    </location>
</feature>
<dbReference type="InterPro" id="IPR040677">
    <property type="entry name" value="LPD7"/>
</dbReference>
<feature type="compositionally biased region" description="Basic and acidic residues" evidence="1">
    <location>
        <begin position="288"/>
        <end position="310"/>
    </location>
</feature>
<feature type="domain" description="Large polyvalent protein-associated" evidence="2">
    <location>
        <begin position="192"/>
        <end position="280"/>
    </location>
</feature>